<dbReference type="InterPro" id="IPR023196">
    <property type="entry name" value="Phosducin_N_dom_sf"/>
</dbReference>
<evidence type="ECO:0000256" key="2">
    <source>
        <dbReference type="SAM" id="MobiDB-lite"/>
    </source>
</evidence>
<reference evidence="4 5" key="1">
    <citation type="journal article" date="2018" name="MBio">
        <title>Comparative Genomics Reveals the Core Gene Toolbox for the Fungus-Insect Symbiosis.</title>
        <authorList>
            <person name="Wang Y."/>
            <person name="Stata M."/>
            <person name="Wang W."/>
            <person name="Stajich J.E."/>
            <person name="White M.M."/>
            <person name="Moncalvo J.M."/>
        </authorList>
    </citation>
    <scope>NUCLEOTIDE SEQUENCE [LARGE SCALE GENOMIC DNA]</scope>
    <source>
        <strain evidence="4 5">SWE-8-4</strain>
    </source>
</reference>
<dbReference type="Gene3D" id="1.10.168.10">
    <property type="entry name" value="Phosducin, domain 2"/>
    <property type="match status" value="1"/>
</dbReference>
<sequence length="278" mass="32202">MTMELANEDIQNTHPEDKALEIESETSDFEKSSDDRQAKTHETSTIGRDGGPQTGPKGVLADYKYTKKAEYQKYQENIKEQKLYMQSISKVNPLEPVKTIWQKEETQVVKVKKSDSSQQSDSDLDSSFELDELESDEEKILELYKQERIENIKRELETQKKGELTKMSAIEYVEAVDRCASQDTLVVVLLHFENYPISERFKAQLEKLVYKYPNDKFIIVDSAECGFEDPEIMPILLIYQRGELVANHVKATNMLDNQTKFDEKMIDFAFLLPLQKSF</sequence>
<accession>A0A2T9YHN2</accession>
<dbReference type="Pfam" id="PF02114">
    <property type="entry name" value="Phosducin"/>
    <property type="match status" value="1"/>
</dbReference>
<evidence type="ECO:0000259" key="3">
    <source>
        <dbReference type="Pfam" id="PF02114"/>
    </source>
</evidence>
<feature type="compositionally biased region" description="Basic and acidic residues" evidence="2">
    <location>
        <begin position="28"/>
        <end position="42"/>
    </location>
</feature>
<comment type="caution">
    <text evidence="4">The sequence shown here is derived from an EMBL/GenBank/DDBJ whole genome shotgun (WGS) entry which is preliminary data.</text>
</comment>
<dbReference type="Gene3D" id="3.40.30.10">
    <property type="entry name" value="Glutaredoxin"/>
    <property type="match status" value="1"/>
</dbReference>
<gene>
    <name evidence="4" type="ORF">BB561_004184</name>
</gene>
<proteinExistence type="inferred from homology"/>
<dbReference type="PANTHER" id="PTHR46052">
    <property type="entry name" value="PHOSDUCIN-LIKE PROTEIN"/>
    <property type="match status" value="1"/>
</dbReference>
<dbReference type="STRING" id="133385.A0A2T9YHN2"/>
<comment type="similarity">
    <text evidence="1">Belongs to the phosducin family.</text>
</comment>
<dbReference type="InterPro" id="IPR024253">
    <property type="entry name" value="Phosducin_thioredoxin-like_dom"/>
</dbReference>
<evidence type="ECO:0000313" key="5">
    <source>
        <dbReference type="Proteomes" id="UP000245383"/>
    </source>
</evidence>
<feature type="domain" description="Phosducin" evidence="3">
    <location>
        <begin position="51"/>
        <end position="257"/>
    </location>
</feature>
<dbReference type="OrthoDB" id="70588at2759"/>
<organism evidence="4 5">
    <name type="scientific">Smittium simulii</name>
    <dbReference type="NCBI Taxonomy" id="133385"/>
    <lineage>
        <taxon>Eukaryota</taxon>
        <taxon>Fungi</taxon>
        <taxon>Fungi incertae sedis</taxon>
        <taxon>Zoopagomycota</taxon>
        <taxon>Kickxellomycotina</taxon>
        <taxon>Harpellomycetes</taxon>
        <taxon>Harpellales</taxon>
        <taxon>Legeriomycetaceae</taxon>
        <taxon>Smittium</taxon>
    </lineage>
</organism>
<keyword evidence="5" id="KW-1185">Reference proteome</keyword>
<dbReference type="PANTHER" id="PTHR46052:SF1">
    <property type="entry name" value="PHOSDUCIN-LIKE PROTEIN"/>
    <property type="match status" value="1"/>
</dbReference>
<name>A0A2T9YHN2_9FUNG</name>
<protein>
    <recommendedName>
        <fullName evidence="3">Phosducin domain-containing protein</fullName>
    </recommendedName>
</protein>
<dbReference type="EMBL" id="MBFR01000184">
    <property type="protein sequence ID" value="PVU91825.1"/>
    <property type="molecule type" value="Genomic_DNA"/>
</dbReference>
<dbReference type="AlphaFoldDB" id="A0A2T9YHN2"/>
<dbReference type="SUPFAM" id="SSF52833">
    <property type="entry name" value="Thioredoxin-like"/>
    <property type="match status" value="1"/>
</dbReference>
<dbReference type="InterPro" id="IPR036249">
    <property type="entry name" value="Thioredoxin-like_sf"/>
</dbReference>
<evidence type="ECO:0000313" key="4">
    <source>
        <dbReference type="EMBL" id="PVU91825.1"/>
    </source>
</evidence>
<feature type="region of interest" description="Disordered" evidence="2">
    <location>
        <begin position="1"/>
        <end position="59"/>
    </location>
</feature>
<dbReference type="Proteomes" id="UP000245383">
    <property type="component" value="Unassembled WGS sequence"/>
</dbReference>
<evidence type="ECO:0000256" key="1">
    <source>
        <dbReference type="ARBA" id="ARBA00009686"/>
    </source>
</evidence>
<dbReference type="InterPro" id="IPR051499">
    <property type="entry name" value="Phosducin-like_reg"/>
</dbReference>